<dbReference type="CDD" id="cd07812">
    <property type="entry name" value="SRPBCC"/>
    <property type="match status" value="1"/>
</dbReference>
<dbReference type="KEGG" id="pll:I858_004215"/>
<keyword evidence="2" id="KW-1185">Reference proteome</keyword>
<proteinExistence type="predicted"/>
<protein>
    <recommendedName>
        <fullName evidence="3">Polyketide cyclase</fullName>
    </recommendedName>
</protein>
<evidence type="ECO:0000313" key="1">
    <source>
        <dbReference type="EMBL" id="ANU26235.1"/>
    </source>
</evidence>
<dbReference type="EMBL" id="CP016540">
    <property type="protein sequence ID" value="ANU26235.1"/>
    <property type="molecule type" value="Genomic_DNA"/>
</dbReference>
<dbReference type="AlphaFoldDB" id="A0A1B1RZ75"/>
<evidence type="ECO:0008006" key="3">
    <source>
        <dbReference type="Google" id="ProtNLM"/>
    </source>
</evidence>
<accession>A0A1B1RZ75</accession>
<sequence length="148" mass="17222">MWDVKKSIFIDRSVDEVHRFATNPKFWYQWYANLSEAENILGTGKKGTSMDMKYFLLGRERSVHVLVEENARVGNGYVWRCFVTGSFDATQTWRYLTKDEGTELNFEMSYELSGSIIGKVANTFYIKKLMSNSVEQTLQNLKDICEND</sequence>
<dbReference type="RefSeq" id="WP_049694872.1">
    <property type="nucleotide sequence ID" value="NZ_CP016540.2"/>
</dbReference>
<name>A0A1B1RZ75_9BACL</name>
<dbReference type="Proteomes" id="UP000053354">
    <property type="component" value="Chromosome"/>
</dbReference>
<dbReference type="InterPro" id="IPR023393">
    <property type="entry name" value="START-like_dom_sf"/>
</dbReference>
<reference evidence="1" key="1">
    <citation type="submission" date="2016-10" db="EMBL/GenBank/DDBJ databases">
        <authorList>
            <person name="See-Too W.S."/>
        </authorList>
    </citation>
    <scope>NUCLEOTIDE SEQUENCE</scope>
    <source>
        <strain evidence="1">L10.15</strain>
    </source>
</reference>
<organism evidence="1 2">
    <name type="scientific">Planococcus versutus</name>
    <dbReference type="NCBI Taxonomy" id="1302659"/>
    <lineage>
        <taxon>Bacteria</taxon>
        <taxon>Bacillati</taxon>
        <taxon>Bacillota</taxon>
        <taxon>Bacilli</taxon>
        <taxon>Bacillales</taxon>
        <taxon>Caryophanaceae</taxon>
        <taxon>Planococcus</taxon>
    </lineage>
</organism>
<dbReference type="InterPro" id="IPR019587">
    <property type="entry name" value="Polyketide_cyclase/dehydratase"/>
</dbReference>
<dbReference type="SUPFAM" id="SSF55961">
    <property type="entry name" value="Bet v1-like"/>
    <property type="match status" value="1"/>
</dbReference>
<gene>
    <name evidence="1" type="ORF">I858_004215</name>
</gene>
<evidence type="ECO:0000313" key="2">
    <source>
        <dbReference type="Proteomes" id="UP000053354"/>
    </source>
</evidence>
<dbReference type="Gene3D" id="3.30.530.20">
    <property type="match status" value="1"/>
</dbReference>
<dbReference type="Pfam" id="PF10604">
    <property type="entry name" value="Polyketide_cyc2"/>
    <property type="match status" value="1"/>
</dbReference>
<dbReference type="OrthoDB" id="9787428at2"/>